<organism evidence="1 2">
    <name type="scientific">Dentiscutata heterogama</name>
    <dbReference type="NCBI Taxonomy" id="1316150"/>
    <lineage>
        <taxon>Eukaryota</taxon>
        <taxon>Fungi</taxon>
        <taxon>Fungi incertae sedis</taxon>
        <taxon>Mucoromycota</taxon>
        <taxon>Glomeromycotina</taxon>
        <taxon>Glomeromycetes</taxon>
        <taxon>Diversisporales</taxon>
        <taxon>Gigasporaceae</taxon>
        <taxon>Dentiscutata</taxon>
    </lineage>
</organism>
<protein>
    <submittedName>
        <fullName evidence="1">14282_t:CDS:1</fullName>
    </submittedName>
</protein>
<proteinExistence type="predicted"/>
<gene>
    <name evidence="1" type="ORF">DHETER_LOCUS15488</name>
</gene>
<feature type="non-terminal residue" evidence="1">
    <location>
        <position position="173"/>
    </location>
</feature>
<name>A0ACA9QT45_9GLOM</name>
<dbReference type="EMBL" id="CAJVPU010053128">
    <property type="protein sequence ID" value="CAG8764572.1"/>
    <property type="molecule type" value="Genomic_DNA"/>
</dbReference>
<accession>A0ACA9QT45</accession>
<reference evidence="1" key="1">
    <citation type="submission" date="2021-06" db="EMBL/GenBank/DDBJ databases">
        <authorList>
            <person name="Kallberg Y."/>
            <person name="Tangrot J."/>
            <person name="Rosling A."/>
        </authorList>
    </citation>
    <scope>NUCLEOTIDE SEQUENCE</scope>
    <source>
        <strain evidence="1">IL203A</strain>
    </source>
</reference>
<keyword evidence="2" id="KW-1185">Reference proteome</keyword>
<dbReference type="Proteomes" id="UP000789702">
    <property type="component" value="Unassembled WGS sequence"/>
</dbReference>
<feature type="non-terminal residue" evidence="1">
    <location>
        <position position="1"/>
    </location>
</feature>
<sequence>SKGSNYCAPYMLTATSMDQFTGQMTFYQDQSGSMWLTGLYQNGFSKGGYYSFSIMDGCNNYLYNLTDKLGLEPSQCDSCADKSSHSSYQRRMGRRNMGNNCDMGFKPWVIKIHDLTWDCDGRGVYNQRCKKDDEKKDEKRALTDQGPQSGLFLQIDTSSGSGSAPINVNNAGG</sequence>
<evidence type="ECO:0000313" key="1">
    <source>
        <dbReference type="EMBL" id="CAG8764572.1"/>
    </source>
</evidence>
<comment type="caution">
    <text evidence="1">The sequence shown here is derived from an EMBL/GenBank/DDBJ whole genome shotgun (WGS) entry which is preliminary data.</text>
</comment>
<evidence type="ECO:0000313" key="2">
    <source>
        <dbReference type="Proteomes" id="UP000789702"/>
    </source>
</evidence>